<dbReference type="PANTHER" id="PTHR43133">
    <property type="entry name" value="RNA POLYMERASE ECF-TYPE SIGMA FACTO"/>
    <property type="match status" value="1"/>
</dbReference>
<evidence type="ECO:0000256" key="1">
    <source>
        <dbReference type="ARBA" id="ARBA00010641"/>
    </source>
</evidence>
<comment type="similarity">
    <text evidence="1">Belongs to the sigma-70 factor family. ECF subfamily.</text>
</comment>
<dbReference type="GO" id="GO:0003677">
    <property type="term" value="F:DNA binding"/>
    <property type="evidence" value="ECO:0007669"/>
    <property type="project" value="UniProtKB-KW"/>
</dbReference>
<dbReference type="AlphaFoldDB" id="A0A7S7NYH4"/>
<dbReference type="InterPro" id="IPR039425">
    <property type="entry name" value="RNA_pol_sigma-70-like"/>
</dbReference>
<reference evidence="8 9" key="1">
    <citation type="submission" date="2020-10" db="EMBL/GenBank/DDBJ databases">
        <title>Complete genome sequence of Paludibaculum fermentans P105T, a facultatively anaerobic acidobacterium capable of dissimilatory Fe(III) reduction.</title>
        <authorList>
            <person name="Dedysh S.N."/>
            <person name="Beletsky A.V."/>
            <person name="Kulichevskaya I.S."/>
            <person name="Mardanov A.V."/>
            <person name="Ravin N.V."/>
        </authorList>
    </citation>
    <scope>NUCLEOTIDE SEQUENCE [LARGE SCALE GENOMIC DNA]</scope>
    <source>
        <strain evidence="8 9">P105</strain>
    </source>
</reference>
<evidence type="ECO:0000256" key="2">
    <source>
        <dbReference type="ARBA" id="ARBA00023015"/>
    </source>
</evidence>
<evidence type="ECO:0000259" key="7">
    <source>
        <dbReference type="Pfam" id="PF08281"/>
    </source>
</evidence>
<keyword evidence="5" id="KW-0804">Transcription</keyword>
<accession>A0A7S7NYH4</accession>
<dbReference type="PANTHER" id="PTHR43133:SF8">
    <property type="entry name" value="RNA POLYMERASE SIGMA FACTOR HI_1459-RELATED"/>
    <property type="match status" value="1"/>
</dbReference>
<evidence type="ECO:0000256" key="5">
    <source>
        <dbReference type="ARBA" id="ARBA00023163"/>
    </source>
</evidence>
<sequence>MVPGSGLGRTWGRPTVSDLDIDAQLVERCLQGDEGAWEDLVKAHTRRVYAICYRFTGKDSEAQDLTQDVFLRVFKSVKSFRAGEGSFAVWLTRLTRNLLIDHYRRTKMERATDSIEEQLPMLEEKTALESRTDAILAGREASEALQSALAKLSPELRETVILRDLQELEYREVAVILGVPEGTVKSRLNRGRAELARILRRQKVFV</sequence>
<protein>
    <submittedName>
        <fullName evidence="8">Sigma-70 family RNA polymerase sigma factor</fullName>
    </submittedName>
</protein>
<gene>
    <name evidence="8" type="ORF">IRI77_22860</name>
</gene>
<organism evidence="8 9">
    <name type="scientific">Paludibaculum fermentans</name>
    <dbReference type="NCBI Taxonomy" id="1473598"/>
    <lineage>
        <taxon>Bacteria</taxon>
        <taxon>Pseudomonadati</taxon>
        <taxon>Acidobacteriota</taxon>
        <taxon>Terriglobia</taxon>
        <taxon>Bryobacterales</taxon>
        <taxon>Bryobacteraceae</taxon>
        <taxon>Paludibaculum</taxon>
    </lineage>
</organism>
<dbReference type="GO" id="GO:0016987">
    <property type="term" value="F:sigma factor activity"/>
    <property type="evidence" value="ECO:0007669"/>
    <property type="project" value="UniProtKB-KW"/>
</dbReference>
<dbReference type="GO" id="GO:0006352">
    <property type="term" value="P:DNA-templated transcription initiation"/>
    <property type="evidence" value="ECO:0007669"/>
    <property type="project" value="InterPro"/>
</dbReference>
<keyword evidence="2" id="KW-0805">Transcription regulation</keyword>
<evidence type="ECO:0000313" key="8">
    <source>
        <dbReference type="EMBL" id="QOY92111.1"/>
    </source>
</evidence>
<evidence type="ECO:0000256" key="3">
    <source>
        <dbReference type="ARBA" id="ARBA00023082"/>
    </source>
</evidence>
<dbReference type="InterPro" id="IPR036388">
    <property type="entry name" value="WH-like_DNA-bd_sf"/>
</dbReference>
<proteinExistence type="inferred from homology"/>
<evidence type="ECO:0000259" key="6">
    <source>
        <dbReference type="Pfam" id="PF04542"/>
    </source>
</evidence>
<dbReference type="InterPro" id="IPR013249">
    <property type="entry name" value="RNA_pol_sigma70_r4_t2"/>
</dbReference>
<dbReference type="Gene3D" id="1.10.1740.10">
    <property type="match status" value="1"/>
</dbReference>
<dbReference type="EMBL" id="CP063849">
    <property type="protein sequence ID" value="QOY92111.1"/>
    <property type="molecule type" value="Genomic_DNA"/>
</dbReference>
<dbReference type="InterPro" id="IPR013325">
    <property type="entry name" value="RNA_pol_sigma_r2"/>
</dbReference>
<feature type="domain" description="RNA polymerase sigma factor 70 region 4 type 2" evidence="7">
    <location>
        <begin position="143"/>
        <end position="195"/>
    </location>
</feature>
<dbReference type="SUPFAM" id="SSF88659">
    <property type="entry name" value="Sigma3 and sigma4 domains of RNA polymerase sigma factors"/>
    <property type="match status" value="1"/>
</dbReference>
<dbReference type="Pfam" id="PF08281">
    <property type="entry name" value="Sigma70_r4_2"/>
    <property type="match status" value="1"/>
</dbReference>
<dbReference type="InterPro" id="IPR013324">
    <property type="entry name" value="RNA_pol_sigma_r3/r4-like"/>
</dbReference>
<dbReference type="Pfam" id="PF04542">
    <property type="entry name" value="Sigma70_r2"/>
    <property type="match status" value="1"/>
</dbReference>
<dbReference type="Proteomes" id="UP000593892">
    <property type="component" value="Chromosome"/>
</dbReference>
<feature type="domain" description="RNA polymerase sigma-70 region 2" evidence="6">
    <location>
        <begin position="40"/>
        <end position="107"/>
    </location>
</feature>
<name>A0A7S7NYH4_PALFE</name>
<dbReference type="InterPro" id="IPR007627">
    <property type="entry name" value="RNA_pol_sigma70_r2"/>
</dbReference>
<dbReference type="InterPro" id="IPR014284">
    <property type="entry name" value="RNA_pol_sigma-70_dom"/>
</dbReference>
<evidence type="ECO:0000256" key="4">
    <source>
        <dbReference type="ARBA" id="ARBA00023125"/>
    </source>
</evidence>
<dbReference type="NCBIfam" id="TIGR02937">
    <property type="entry name" value="sigma70-ECF"/>
    <property type="match status" value="1"/>
</dbReference>
<dbReference type="Gene3D" id="1.10.10.10">
    <property type="entry name" value="Winged helix-like DNA-binding domain superfamily/Winged helix DNA-binding domain"/>
    <property type="match status" value="1"/>
</dbReference>
<keyword evidence="4" id="KW-0238">DNA-binding</keyword>
<evidence type="ECO:0000313" key="9">
    <source>
        <dbReference type="Proteomes" id="UP000593892"/>
    </source>
</evidence>
<dbReference type="CDD" id="cd06171">
    <property type="entry name" value="Sigma70_r4"/>
    <property type="match status" value="1"/>
</dbReference>
<dbReference type="SUPFAM" id="SSF88946">
    <property type="entry name" value="Sigma2 domain of RNA polymerase sigma factors"/>
    <property type="match status" value="1"/>
</dbReference>
<dbReference type="KEGG" id="pfer:IRI77_22860"/>
<keyword evidence="9" id="KW-1185">Reference proteome</keyword>
<keyword evidence="3" id="KW-0731">Sigma factor</keyword>